<dbReference type="Proteomes" id="UP001501257">
    <property type="component" value="Unassembled WGS sequence"/>
</dbReference>
<comment type="caution">
    <text evidence="1">The sequence shown here is derived from an EMBL/GenBank/DDBJ whole genome shotgun (WGS) entry which is preliminary data.</text>
</comment>
<reference evidence="2" key="1">
    <citation type="journal article" date="2019" name="Int. J. Syst. Evol. Microbiol.">
        <title>The Global Catalogue of Microorganisms (GCM) 10K type strain sequencing project: providing services to taxonomists for standard genome sequencing and annotation.</title>
        <authorList>
            <consortium name="The Broad Institute Genomics Platform"/>
            <consortium name="The Broad Institute Genome Sequencing Center for Infectious Disease"/>
            <person name="Wu L."/>
            <person name="Ma J."/>
        </authorList>
    </citation>
    <scope>NUCLEOTIDE SEQUENCE [LARGE SCALE GENOMIC DNA]</scope>
    <source>
        <strain evidence="2">JCM 18952</strain>
    </source>
</reference>
<evidence type="ECO:0000313" key="1">
    <source>
        <dbReference type="EMBL" id="GAA5225791.1"/>
    </source>
</evidence>
<protein>
    <submittedName>
        <fullName evidence="1">Uncharacterized protein</fullName>
    </submittedName>
</protein>
<dbReference type="EMBL" id="BAABLK010000006">
    <property type="protein sequence ID" value="GAA5225791.1"/>
    <property type="molecule type" value="Genomic_DNA"/>
</dbReference>
<proteinExistence type="predicted"/>
<keyword evidence="2" id="KW-1185">Reference proteome</keyword>
<gene>
    <name evidence="1" type="ORF">GCM10025778_03210</name>
</gene>
<evidence type="ECO:0000313" key="2">
    <source>
        <dbReference type="Proteomes" id="UP001501257"/>
    </source>
</evidence>
<accession>A0ABP9THE5</accession>
<organism evidence="1 2">
    <name type="scientific">Paeniglutamicibacter antarcticus</name>
    <dbReference type="NCBI Taxonomy" id="494023"/>
    <lineage>
        <taxon>Bacteria</taxon>
        <taxon>Bacillati</taxon>
        <taxon>Actinomycetota</taxon>
        <taxon>Actinomycetes</taxon>
        <taxon>Micrococcales</taxon>
        <taxon>Micrococcaceae</taxon>
        <taxon>Paeniglutamicibacter</taxon>
    </lineage>
</organism>
<sequence length="84" mass="8712">MTIPSGREIWFNDAAATFHTPVDKVLPPETMENAQAIFGTAVIHGGAALNPGTGQPPTTDITGACTALAVKSARPFTQGVSHRP</sequence>
<name>A0ABP9THE5_9MICC</name>